<evidence type="ECO:0000256" key="8">
    <source>
        <dbReference type="SAM" id="SignalP"/>
    </source>
</evidence>
<evidence type="ECO:0000256" key="7">
    <source>
        <dbReference type="PIRSR" id="PIRSR602401-1"/>
    </source>
</evidence>
<dbReference type="GO" id="GO:0020037">
    <property type="term" value="F:heme binding"/>
    <property type="evidence" value="ECO:0007669"/>
    <property type="project" value="InterPro"/>
</dbReference>
<organism evidence="9 10">
    <name type="scientific">Rasamsonia emersonii (strain ATCC 16479 / CBS 393.64 / IMI 116815)</name>
    <dbReference type="NCBI Taxonomy" id="1408163"/>
    <lineage>
        <taxon>Eukaryota</taxon>
        <taxon>Fungi</taxon>
        <taxon>Dikarya</taxon>
        <taxon>Ascomycota</taxon>
        <taxon>Pezizomycotina</taxon>
        <taxon>Eurotiomycetes</taxon>
        <taxon>Eurotiomycetidae</taxon>
        <taxon>Eurotiales</taxon>
        <taxon>Trichocomaceae</taxon>
        <taxon>Rasamsonia</taxon>
    </lineage>
</organism>
<evidence type="ECO:0000256" key="4">
    <source>
        <dbReference type="ARBA" id="ARBA00023002"/>
    </source>
</evidence>
<protein>
    <recommendedName>
        <fullName evidence="11">Cytochrome P450</fullName>
    </recommendedName>
</protein>
<dbReference type="Pfam" id="PF00067">
    <property type="entry name" value="p450"/>
    <property type="match status" value="1"/>
</dbReference>
<keyword evidence="7" id="KW-0349">Heme</keyword>
<keyword evidence="10" id="KW-1185">Reference proteome</keyword>
<sequence length="532" mass="60590">MSLNTLPQHTWLLAILLGVAWLIQKLRAWRARPKLDFPVMGEPGKADYSDAILEGYRKVKILQLCYDFHADRLCCVKYPDTPFIIPVKPPRVIMPMSTYKDAMVAPTSQLSFLTSVYEMFQGRYTHLGVHQEPVVATIKDELTKSIADILPLLQDECDYAFEKELGRPKEWTPIPVHAKMLRFVATLSGRIFVGLPLSREEEWIQASINYTRDCMAVAYASQKWNALIRPLVVPFLPEVRKAQRDLKFARDKMAPIVADVLKRHNSEKSEPIKAGSRGAFVSWLLNHMPEKQKNAERVGINQMVLSFVSIHSTSTTVTFALFHLATYPEHIEPLREELEQVIKEDGLKKDAKGHAYLTKSSFQKLRKLDSFLKESQRCSPLILVTGARTCLTDYTFSNGVTLPKGTLVAWPLWGVYNSTSTEFLSPEYNAETGNPGPEVFDGFRFARLREIPGREAKHQAVLTNEESLNFGHGYQACPGRFFAVYEIKAIIIEILRNYDIRLKDGVKPKTWSNELLVNPDFGAMIEIKRRET</sequence>
<evidence type="ECO:0000256" key="2">
    <source>
        <dbReference type="ARBA" id="ARBA00010617"/>
    </source>
</evidence>
<comment type="similarity">
    <text evidence="2">Belongs to the cytochrome P450 family.</text>
</comment>
<evidence type="ECO:0000256" key="3">
    <source>
        <dbReference type="ARBA" id="ARBA00022723"/>
    </source>
</evidence>
<dbReference type="PANTHER" id="PTHR46206:SF6">
    <property type="entry name" value="CYTOCHROME P450 MONOOXYGENASE AN1598-RELATED"/>
    <property type="match status" value="1"/>
</dbReference>
<dbReference type="STRING" id="1408163.A0A0F4YYB7"/>
<dbReference type="PRINTS" id="PR00463">
    <property type="entry name" value="EP450I"/>
</dbReference>
<dbReference type="SUPFAM" id="SSF48264">
    <property type="entry name" value="Cytochrome P450"/>
    <property type="match status" value="1"/>
</dbReference>
<dbReference type="Proteomes" id="UP000053958">
    <property type="component" value="Unassembled WGS sequence"/>
</dbReference>
<feature type="chain" id="PRO_5002482301" description="Cytochrome P450" evidence="8">
    <location>
        <begin position="29"/>
        <end position="532"/>
    </location>
</feature>
<evidence type="ECO:0000256" key="6">
    <source>
        <dbReference type="ARBA" id="ARBA00023033"/>
    </source>
</evidence>
<proteinExistence type="inferred from homology"/>
<dbReference type="GO" id="GO:0016705">
    <property type="term" value="F:oxidoreductase activity, acting on paired donors, with incorporation or reduction of molecular oxygen"/>
    <property type="evidence" value="ECO:0007669"/>
    <property type="project" value="InterPro"/>
</dbReference>
<evidence type="ECO:0000256" key="1">
    <source>
        <dbReference type="ARBA" id="ARBA00001971"/>
    </source>
</evidence>
<dbReference type="GO" id="GO:0005506">
    <property type="term" value="F:iron ion binding"/>
    <property type="evidence" value="ECO:0007669"/>
    <property type="project" value="InterPro"/>
</dbReference>
<dbReference type="Gene3D" id="1.10.630.10">
    <property type="entry name" value="Cytochrome P450"/>
    <property type="match status" value="1"/>
</dbReference>
<dbReference type="InterPro" id="IPR001128">
    <property type="entry name" value="Cyt_P450"/>
</dbReference>
<dbReference type="CDD" id="cd11041">
    <property type="entry name" value="CYP503A1-like"/>
    <property type="match status" value="1"/>
</dbReference>
<dbReference type="InterPro" id="IPR036396">
    <property type="entry name" value="Cyt_P450_sf"/>
</dbReference>
<keyword evidence="4" id="KW-0560">Oxidoreductase</keyword>
<dbReference type="InterPro" id="IPR002401">
    <property type="entry name" value="Cyt_P450_E_grp-I"/>
</dbReference>
<dbReference type="OrthoDB" id="1844152at2759"/>
<accession>A0A0F4YYB7</accession>
<dbReference type="GeneID" id="25315068"/>
<keyword evidence="8" id="KW-0732">Signal</keyword>
<dbReference type="PANTHER" id="PTHR46206">
    <property type="entry name" value="CYTOCHROME P450"/>
    <property type="match status" value="1"/>
</dbReference>
<keyword evidence="6" id="KW-0503">Monooxygenase</keyword>
<reference evidence="9 10" key="1">
    <citation type="submission" date="2015-04" db="EMBL/GenBank/DDBJ databases">
        <authorList>
            <person name="Heijne W.H."/>
            <person name="Fedorova N.D."/>
            <person name="Nierman W.C."/>
            <person name="Vollebregt A.W."/>
            <person name="Zhao Z."/>
            <person name="Wu L."/>
            <person name="Kumar M."/>
            <person name="Stam H."/>
            <person name="van den Berg M.A."/>
            <person name="Pel H.J."/>
        </authorList>
    </citation>
    <scope>NUCLEOTIDE SEQUENCE [LARGE SCALE GENOMIC DNA]</scope>
    <source>
        <strain evidence="9 10">CBS 393.64</strain>
    </source>
</reference>
<dbReference type="EMBL" id="LASV01000107">
    <property type="protein sequence ID" value="KKA23224.1"/>
    <property type="molecule type" value="Genomic_DNA"/>
</dbReference>
<evidence type="ECO:0000313" key="10">
    <source>
        <dbReference type="Proteomes" id="UP000053958"/>
    </source>
</evidence>
<keyword evidence="3 7" id="KW-0479">Metal-binding</keyword>
<dbReference type="GO" id="GO:0004497">
    <property type="term" value="F:monooxygenase activity"/>
    <property type="evidence" value="ECO:0007669"/>
    <property type="project" value="UniProtKB-KW"/>
</dbReference>
<dbReference type="RefSeq" id="XP_013329836.1">
    <property type="nucleotide sequence ID" value="XM_013474382.1"/>
</dbReference>
<gene>
    <name evidence="9" type="ORF">T310_2717</name>
</gene>
<name>A0A0F4YYB7_RASE3</name>
<feature type="signal peptide" evidence="8">
    <location>
        <begin position="1"/>
        <end position="28"/>
    </location>
</feature>
<evidence type="ECO:0008006" key="11">
    <source>
        <dbReference type="Google" id="ProtNLM"/>
    </source>
</evidence>
<dbReference type="AlphaFoldDB" id="A0A0F4YYB7"/>
<comment type="cofactor">
    <cofactor evidence="1 7">
        <name>heme</name>
        <dbReference type="ChEBI" id="CHEBI:30413"/>
    </cofactor>
</comment>
<feature type="binding site" description="axial binding residue" evidence="7">
    <location>
        <position position="477"/>
    </location>
    <ligand>
        <name>heme</name>
        <dbReference type="ChEBI" id="CHEBI:30413"/>
    </ligand>
    <ligandPart>
        <name>Fe</name>
        <dbReference type="ChEBI" id="CHEBI:18248"/>
    </ligandPart>
</feature>
<evidence type="ECO:0000313" key="9">
    <source>
        <dbReference type="EMBL" id="KKA23224.1"/>
    </source>
</evidence>
<evidence type="ECO:0000256" key="5">
    <source>
        <dbReference type="ARBA" id="ARBA00023004"/>
    </source>
</evidence>
<comment type="caution">
    <text evidence="9">The sequence shown here is derived from an EMBL/GenBank/DDBJ whole genome shotgun (WGS) entry which is preliminary data.</text>
</comment>
<keyword evidence="5 7" id="KW-0408">Iron</keyword>